<feature type="transmembrane region" description="Helical" evidence="1">
    <location>
        <begin position="44"/>
        <end position="64"/>
    </location>
</feature>
<name>A0A813JMT7_POLGL</name>
<dbReference type="AlphaFoldDB" id="A0A813JMT7"/>
<keyword evidence="1" id="KW-1133">Transmembrane helix</keyword>
<sequence length="322" mass="35710">FDVHVLSQNQFLLCSQEGCPEVVQAETSVGSLRRTGLLNGLLKVPASLGIAVLVFMVVTPAYFLSVPWVISSMLVVGGALGRKGPGRAVSAGQLWELHEAFAAYIQRRNMYYICPNIVSHYWGTPFSDFVSGIRGHAVKMNKSEGGWECNHYWICTFSNNQWNLGDEIGKDWMQCSFYLALRCGHCMGTAMVLDEDASALGRSWCLFELLQTFQLTQDREVASFRDFWLCTKTGVLNLGHSSTDAALAIARRVANLRLQDATASVLADKELIDGLISSQPGGFDVMNAFVKHHLQGMLADMRRSFELELDRVENMLLADEVA</sequence>
<protein>
    <submittedName>
        <fullName evidence="2">Uncharacterized protein</fullName>
    </submittedName>
</protein>
<evidence type="ECO:0000256" key="1">
    <source>
        <dbReference type="SAM" id="Phobius"/>
    </source>
</evidence>
<evidence type="ECO:0000313" key="3">
    <source>
        <dbReference type="Proteomes" id="UP000626109"/>
    </source>
</evidence>
<keyword evidence="1" id="KW-0812">Transmembrane</keyword>
<dbReference type="EMBL" id="CAJNNW010025828">
    <property type="protein sequence ID" value="CAE8680165.1"/>
    <property type="molecule type" value="Genomic_DNA"/>
</dbReference>
<accession>A0A813JMT7</accession>
<feature type="non-terminal residue" evidence="2">
    <location>
        <position position="1"/>
    </location>
</feature>
<dbReference type="Proteomes" id="UP000626109">
    <property type="component" value="Unassembled WGS sequence"/>
</dbReference>
<feature type="non-terminal residue" evidence="2">
    <location>
        <position position="322"/>
    </location>
</feature>
<keyword evidence="1" id="KW-0472">Membrane</keyword>
<comment type="caution">
    <text evidence="2">The sequence shown here is derived from an EMBL/GenBank/DDBJ whole genome shotgun (WGS) entry which is preliminary data.</text>
</comment>
<organism evidence="2 3">
    <name type="scientific">Polarella glacialis</name>
    <name type="common">Dinoflagellate</name>
    <dbReference type="NCBI Taxonomy" id="89957"/>
    <lineage>
        <taxon>Eukaryota</taxon>
        <taxon>Sar</taxon>
        <taxon>Alveolata</taxon>
        <taxon>Dinophyceae</taxon>
        <taxon>Suessiales</taxon>
        <taxon>Suessiaceae</taxon>
        <taxon>Polarella</taxon>
    </lineage>
</organism>
<gene>
    <name evidence="2" type="ORF">PGLA2088_LOCUS21765</name>
</gene>
<proteinExistence type="predicted"/>
<evidence type="ECO:0000313" key="2">
    <source>
        <dbReference type="EMBL" id="CAE8680165.1"/>
    </source>
</evidence>
<reference evidence="2" key="1">
    <citation type="submission" date="2021-02" db="EMBL/GenBank/DDBJ databases">
        <authorList>
            <person name="Dougan E. K."/>
            <person name="Rhodes N."/>
            <person name="Thang M."/>
            <person name="Chan C."/>
        </authorList>
    </citation>
    <scope>NUCLEOTIDE SEQUENCE</scope>
</reference>